<sequence>MASLWKYSESDCWRTTKSLRITVTLLKSTTKLYSAYAQKFQLYTEALNDTHSLEIYDQADKPAWQQQKLTSR</sequence>
<gene>
    <name evidence="1" type="ORF">AVDCRST_MAG81-221</name>
</gene>
<name>A0A6J4UTM2_9CYAN</name>
<dbReference type="AlphaFoldDB" id="A0A6J4UTM2"/>
<proteinExistence type="predicted"/>
<organism evidence="1">
    <name type="scientific">uncultured Synechococcales cyanobacterium</name>
    <dbReference type="NCBI Taxonomy" id="1936017"/>
    <lineage>
        <taxon>Bacteria</taxon>
        <taxon>Bacillati</taxon>
        <taxon>Cyanobacteriota</taxon>
        <taxon>Cyanophyceae</taxon>
        <taxon>Synechococcales</taxon>
        <taxon>environmental samples</taxon>
    </lineage>
</organism>
<reference evidence="1" key="1">
    <citation type="submission" date="2020-02" db="EMBL/GenBank/DDBJ databases">
        <authorList>
            <person name="Meier V. D."/>
        </authorList>
    </citation>
    <scope>NUCLEOTIDE SEQUENCE</scope>
    <source>
        <strain evidence="1">AVDCRST_MAG81</strain>
    </source>
</reference>
<protein>
    <submittedName>
        <fullName evidence="1">Uncharacterized protein</fullName>
    </submittedName>
</protein>
<evidence type="ECO:0000313" key="1">
    <source>
        <dbReference type="EMBL" id="CAA9555920.1"/>
    </source>
</evidence>
<dbReference type="EMBL" id="CADCWO010000019">
    <property type="protein sequence ID" value="CAA9555920.1"/>
    <property type="molecule type" value="Genomic_DNA"/>
</dbReference>
<accession>A0A6J4UTM2</accession>